<organism evidence="2 3">
    <name type="scientific">Taxus chinensis</name>
    <name type="common">Chinese yew</name>
    <name type="synonym">Taxus wallichiana var. chinensis</name>
    <dbReference type="NCBI Taxonomy" id="29808"/>
    <lineage>
        <taxon>Eukaryota</taxon>
        <taxon>Viridiplantae</taxon>
        <taxon>Streptophyta</taxon>
        <taxon>Embryophyta</taxon>
        <taxon>Tracheophyta</taxon>
        <taxon>Spermatophyta</taxon>
        <taxon>Pinopsida</taxon>
        <taxon>Pinidae</taxon>
        <taxon>Conifers II</taxon>
        <taxon>Cupressales</taxon>
        <taxon>Taxaceae</taxon>
        <taxon>Taxus</taxon>
    </lineage>
</organism>
<accession>A0AA38C121</accession>
<feature type="non-terminal residue" evidence="2">
    <location>
        <position position="1"/>
    </location>
</feature>
<dbReference type="OMA" id="DGRQCCL"/>
<feature type="domain" description="SET" evidence="1">
    <location>
        <begin position="38"/>
        <end position="174"/>
    </location>
</feature>
<dbReference type="InterPro" id="IPR046341">
    <property type="entry name" value="SET_dom_sf"/>
</dbReference>
<name>A0AA38C121_TAXCH</name>
<sequence>FSFQDGKMTRADFITECTPICPCDMQCGNRVVQRGLKYRLQVFMTKEGKGWGVRTLERVVAHSFLFEYIGEIMTNMEQYYRNEEYKDKNIHTYQMLLDADYDMETKHFKDGLNDNEALTLDATRYGNVSRFVNHRCGDPNMFYRPVQIETRDTHYYHVAVFAAHDLSEMGRADL</sequence>
<dbReference type="InterPro" id="IPR001214">
    <property type="entry name" value="SET_dom"/>
</dbReference>
<dbReference type="PANTHER" id="PTHR46450:SF24">
    <property type="entry name" value="HISTONE-LYSINE N-METHYLTRANSFERASE SUVR4"/>
    <property type="match status" value="1"/>
</dbReference>
<dbReference type="Proteomes" id="UP000824469">
    <property type="component" value="Unassembled WGS sequence"/>
</dbReference>
<evidence type="ECO:0000313" key="3">
    <source>
        <dbReference type="Proteomes" id="UP000824469"/>
    </source>
</evidence>
<dbReference type="SMART" id="SM00317">
    <property type="entry name" value="SET"/>
    <property type="match status" value="1"/>
</dbReference>
<dbReference type="PROSITE" id="PS50280">
    <property type="entry name" value="SET"/>
    <property type="match status" value="1"/>
</dbReference>
<evidence type="ECO:0000259" key="1">
    <source>
        <dbReference type="PROSITE" id="PS50280"/>
    </source>
</evidence>
<dbReference type="SUPFAM" id="SSF82199">
    <property type="entry name" value="SET domain"/>
    <property type="match status" value="1"/>
</dbReference>
<evidence type="ECO:0000313" key="2">
    <source>
        <dbReference type="EMBL" id="KAH9290896.1"/>
    </source>
</evidence>
<dbReference type="EMBL" id="JAHRHJ020003813">
    <property type="protein sequence ID" value="KAH9290896.1"/>
    <property type="molecule type" value="Genomic_DNA"/>
</dbReference>
<feature type="non-terminal residue" evidence="2">
    <location>
        <position position="174"/>
    </location>
</feature>
<gene>
    <name evidence="2" type="ORF">KI387_035013</name>
</gene>
<dbReference type="PANTHER" id="PTHR46450">
    <property type="entry name" value="INACTIVE HISTONE-LYSINE N-METHYLTRANSFERASE SUVR1-RELATED"/>
    <property type="match status" value="1"/>
</dbReference>
<reference evidence="2 3" key="1">
    <citation type="journal article" date="2021" name="Nat. Plants">
        <title>The Taxus genome provides insights into paclitaxel biosynthesis.</title>
        <authorList>
            <person name="Xiong X."/>
            <person name="Gou J."/>
            <person name="Liao Q."/>
            <person name="Li Y."/>
            <person name="Zhou Q."/>
            <person name="Bi G."/>
            <person name="Li C."/>
            <person name="Du R."/>
            <person name="Wang X."/>
            <person name="Sun T."/>
            <person name="Guo L."/>
            <person name="Liang H."/>
            <person name="Lu P."/>
            <person name="Wu Y."/>
            <person name="Zhang Z."/>
            <person name="Ro D.K."/>
            <person name="Shang Y."/>
            <person name="Huang S."/>
            <person name="Yan J."/>
        </authorList>
    </citation>
    <scope>NUCLEOTIDE SEQUENCE [LARGE SCALE GENOMIC DNA]</scope>
    <source>
        <strain evidence="2">Ta-2019</strain>
    </source>
</reference>
<proteinExistence type="predicted"/>
<dbReference type="AlphaFoldDB" id="A0AA38C121"/>
<protein>
    <recommendedName>
        <fullName evidence="1">SET domain-containing protein</fullName>
    </recommendedName>
</protein>
<dbReference type="Pfam" id="PF00856">
    <property type="entry name" value="SET"/>
    <property type="match status" value="1"/>
</dbReference>
<dbReference type="Gene3D" id="2.170.270.10">
    <property type="entry name" value="SET domain"/>
    <property type="match status" value="1"/>
</dbReference>
<comment type="caution">
    <text evidence="2">The sequence shown here is derived from an EMBL/GenBank/DDBJ whole genome shotgun (WGS) entry which is preliminary data.</text>
</comment>
<keyword evidence="3" id="KW-1185">Reference proteome</keyword>